<evidence type="ECO:0000313" key="3">
    <source>
        <dbReference type="Proteomes" id="UP000092445"/>
    </source>
</evidence>
<reference evidence="2" key="2">
    <citation type="submission" date="2020-05" db="UniProtKB">
        <authorList>
            <consortium name="EnsemblMetazoa"/>
        </authorList>
    </citation>
    <scope>IDENTIFICATION</scope>
    <source>
        <strain evidence="2">IAEA</strain>
    </source>
</reference>
<proteinExistence type="predicted"/>
<evidence type="ECO:0000313" key="2">
    <source>
        <dbReference type="EnsemblMetazoa" id="GPAI012106-PA"/>
    </source>
</evidence>
<feature type="compositionally biased region" description="Gly residues" evidence="1">
    <location>
        <begin position="75"/>
        <end position="124"/>
    </location>
</feature>
<evidence type="ECO:0000256" key="1">
    <source>
        <dbReference type="SAM" id="MobiDB-lite"/>
    </source>
</evidence>
<keyword evidence="3" id="KW-1185">Reference proteome</keyword>
<feature type="region of interest" description="Disordered" evidence="1">
    <location>
        <begin position="1"/>
        <end position="124"/>
    </location>
</feature>
<sequence>MGCCNSKDPKKEAKKSWRPEKFSKRASSTSSRGYDTGTFLEYNYPPNIGHDGGHSSPHYVDGGHTSIFSSSNNHCGGGGGGGGGDSRGCGSDSGGDGGGGGGGDGGCGSDSGGGGGDSGGGTCD</sequence>
<organism evidence="2 3">
    <name type="scientific">Glossina pallidipes</name>
    <name type="common">Tsetse fly</name>
    <dbReference type="NCBI Taxonomy" id="7398"/>
    <lineage>
        <taxon>Eukaryota</taxon>
        <taxon>Metazoa</taxon>
        <taxon>Ecdysozoa</taxon>
        <taxon>Arthropoda</taxon>
        <taxon>Hexapoda</taxon>
        <taxon>Insecta</taxon>
        <taxon>Pterygota</taxon>
        <taxon>Neoptera</taxon>
        <taxon>Endopterygota</taxon>
        <taxon>Diptera</taxon>
        <taxon>Brachycera</taxon>
        <taxon>Muscomorpha</taxon>
        <taxon>Hippoboscoidea</taxon>
        <taxon>Glossinidae</taxon>
        <taxon>Glossina</taxon>
    </lineage>
</organism>
<dbReference type="AlphaFoldDB" id="A0A1A9ZED6"/>
<feature type="compositionally biased region" description="Basic and acidic residues" evidence="1">
    <location>
        <begin position="7"/>
        <end position="23"/>
    </location>
</feature>
<protein>
    <submittedName>
        <fullName evidence="2">Uncharacterized protein</fullName>
    </submittedName>
</protein>
<dbReference type="Proteomes" id="UP000092445">
    <property type="component" value="Unassembled WGS sequence"/>
</dbReference>
<accession>A0A1A9ZED6</accession>
<name>A0A1A9ZED6_GLOPL</name>
<dbReference type="VEuPathDB" id="VectorBase:GPAI012106"/>
<dbReference type="EnsemblMetazoa" id="GPAI012106-RA">
    <property type="protein sequence ID" value="GPAI012106-PA"/>
    <property type="gene ID" value="GPAI012106"/>
</dbReference>
<reference evidence="3" key="1">
    <citation type="submission" date="2014-03" db="EMBL/GenBank/DDBJ databases">
        <authorList>
            <person name="Aksoy S."/>
            <person name="Warren W."/>
            <person name="Wilson R.K."/>
        </authorList>
    </citation>
    <scope>NUCLEOTIDE SEQUENCE [LARGE SCALE GENOMIC DNA]</scope>
    <source>
        <strain evidence="3">IAEA</strain>
    </source>
</reference>